<dbReference type="AlphaFoldDB" id="A0AAE0XZ70"/>
<comment type="caution">
    <text evidence="1">The sequence shown here is derived from an EMBL/GenBank/DDBJ whole genome shotgun (WGS) entry which is preliminary data.</text>
</comment>
<evidence type="ECO:0000313" key="1">
    <source>
        <dbReference type="EMBL" id="KAK3727252.1"/>
    </source>
</evidence>
<organism evidence="1 2">
    <name type="scientific">Elysia crispata</name>
    <name type="common">lettuce slug</name>
    <dbReference type="NCBI Taxonomy" id="231223"/>
    <lineage>
        <taxon>Eukaryota</taxon>
        <taxon>Metazoa</taxon>
        <taxon>Spiralia</taxon>
        <taxon>Lophotrochozoa</taxon>
        <taxon>Mollusca</taxon>
        <taxon>Gastropoda</taxon>
        <taxon>Heterobranchia</taxon>
        <taxon>Euthyneura</taxon>
        <taxon>Panpulmonata</taxon>
        <taxon>Sacoglossa</taxon>
        <taxon>Placobranchoidea</taxon>
        <taxon>Plakobranchidae</taxon>
        <taxon>Elysia</taxon>
    </lineage>
</organism>
<protein>
    <submittedName>
        <fullName evidence="1">Uncharacterized protein</fullName>
    </submittedName>
</protein>
<sequence>MLVAEIMVTTARCASPNWQRLDFPCAYMIMFTLSTSIPSCQERQLWELTLNLENEGNSIFPGARGHLSSWVVAERGVQTVLHVCLPRPPLQYVCVCGDTHGYREDQPGRQGPIPQPLKIDVVSSKTRELVLKEEVF</sequence>
<dbReference type="EMBL" id="JAWDGP010007247">
    <property type="protein sequence ID" value="KAK3727252.1"/>
    <property type="molecule type" value="Genomic_DNA"/>
</dbReference>
<proteinExistence type="predicted"/>
<keyword evidence="2" id="KW-1185">Reference proteome</keyword>
<gene>
    <name evidence="1" type="ORF">RRG08_049878</name>
</gene>
<accession>A0AAE0XZ70</accession>
<evidence type="ECO:0000313" key="2">
    <source>
        <dbReference type="Proteomes" id="UP001283361"/>
    </source>
</evidence>
<dbReference type="Proteomes" id="UP001283361">
    <property type="component" value="Unassembled WGS sequence"/>
</dbReference>
<name>A0AAE0XZ70_9GAST</name>
<reference evidence="1" key="1">
    <citation type="journal article" date="2023" name="G3 (Bethesda)">
        <title>A reference genome for the long-term kleptoplast-retaining sea slug Elysia crispata morphotype clarki.</title>
        <authorList>
            <person name="Eastman K.E."/>
            <person name="Pendleton A.L."/>
            <person name="Shaikh M.A."/>
            <person name="Suttiyut T."/>
            <person name="Ogas R."/>
            <person name="Tomko P."/>
            <person name="Gavelis G."/>
            <person name="Widhalm J.R."/>
            <person name="Wisecaver J.H."/>
        </authorList>
    </citation>
    <scope>NUCLEOTIDE SEQUENCE</scope>
    <source>
        <strain evidence="1">ECLA1</strain>
    </source>
</reference>